<evidence type="ECO:0000313" key="2">
    <source>
        <dbReference type="Proteomes" id="UP000024547"/>
    </source>
</evidence>
<keyword evidence="2" id="KW-1185">Reference proteome</keyword>
<proteinExistence type="predicted"/>
<dbReference type="Proteomes" id="UP000024547">
    <property type="component" value="Unassembled WGS sequence"/>
</dbReference>
<dbReference type="PATRIC" id="fig|1280948.3.peg.3239"/>
<sequence>MDRRSFRQLSFAPLLQSGVSHRFRFNFGANEPACRKVFGPHIRAFQETDTLFCSRKN</sequence>
<evidence type="ECO:0000313" key="1">
    <source>
        <dbReference type="EMBL" id="KCZ58290.1"/>
    </source>
</evidence>
<dbReference type="AlphaFoldDB" id="A0A059DXV6"/>
<accession>A0A059DXV6</accession>
<dbReference type="EMBL" id="AWFH01000061">
    <property type="protein sequence ID" value="KCZ58290.1"/>
    <property type="molecule type" value="Genomic_DNA"/>
</dbReference>
<organism evidence="1 2">
    <name type="scientific">Hyphomonas atlantica</name>
    <dbReference type="NCBI Taxonomy" id="1280948"/>
    <lineage>
        <taxon>Bacteria</taxon>
        <taxon>Pseudomonadati</taxon>
        <taxon>Pseudomonadota</taxon>
        <taxon>Alphaproteobacteria</taxon>
        <taxon>Hyphomonadales</taxon>
        <taxon>Hyphomonadaceae</taxon>
        <taxon>Hyphomonas</taxon>
    </lineage>
</organism>
<reference evidence="1 2" key="1">
    <citation type="journal article" date="2014" name="Antonie Van Leeuwenhoek">
        <title>Hyphomonas beringensis sp. nov. and Hyphomonas chukchiensis sp. nov., isolated from surface seawater of the Bering Sea and Chukchi Sea.</title>
        <authorList>
            <person name="Li C."/>
            <person name="Lai Q."/>
            <person name="Li G."/>
            <person name="Dong C."/>
            <person name="Wang J."/>
            <person name="Liao Y."/>
            <person name="Shao Z."/>
        </authorList>
    </citation>
    <scope>NUCLEOTIDE SEQUENCE [LARGE SCALE GENOMIC DNA]</scope>
    <source>
        <strain evidence="1 2">22II1-22F38</strain>
    </source>
</reference>
<protein>
    <submittedName>
        <fullName evidence="1">Uncharacterized protein</fullName>
    </submittedName>
</protein>
<gene>
    <name evidence="1" type="ORF">HY36_10550</name>
</gene>
<name>A0A059DXV6_9PROT</name>
<comment type="caution">
    <text evidence="1">The sequence shown here is derived from an EMBL/GenBank/DDBJ whole genome shotgun (WGS) entry which is preliminary data.</text>
</comment>